<feature type="region of interest" description="Disordered" evidence="1">
    <location>
        <begin position="1"/>
        <end position="43"/>
    </location>
</feature>
<comment type="caution">
    <text evidence="2">The sequence shown here is derived from an EMBL/GenBank/DDBJ whole genome shotgun (WGS) entry which is preliminary data.</text>
</comment>
<name>A0ABR1RL98_9PEZI</name>
<feature type="compositionally biased region" description="Pro residues" evidence="1">
    <location>
        <begin position="1"/>
        <end position="10"/>
    </location>
</feature>
<proteinExistence type="predicted"/>
<gene>
    <name evidence="2" type="ORF">PG991_008639</name>
</gene>
<evidence type="ECO:0000313" key="3">
    <source>
        <dbReference type="Proteomes" id="UP001396898"/>
    </source>
</evidence>
<sequence>MEQLPRPPSSSLPQTYTSMPQEWPMGGTSTFKQRDSGESGVAEAASIANDHGTGGNSLFDLVLLRISIALDHSAIAPFDDWIKTLLNSRSMATRELDEKSQTAVAGKNTVPTYLVRMRWICGLVGFACVSPATAAYGWLRAHDLPSPPLPFHARQYQQDSFYRYTSDRLYIRPPNQKRLTGSREEPHTGTRRVYCTPQQVTTVHVTVVDDYIASVPVLRRAWRGLPQHELVIWIQHPNVYIRRRNQNARAEPEDYNQPTREWIPDAAIETFSGLPEPSDDDGD</sequence>
<reference evidence="2 3" key="1">
    <citation type="submission" date="2023-01" db="EMBL/GenBank/DDBJ databases">
        <title>Analysis of 21 Apiospora genomes using comparative genomics revels a genus with tremendous synthesis potential of carbohydrate active enzymes and secondary metabolites.</title>
        <authorList>
            <person name="Sorensen T."/>
        </authorList>
    </citation>
    <scope>NUCLEOTIDE SEQUENCE [LARGE SCALE GENOMIC DNA]</scope>
    <source>
        <strain evidence="2 3">CBS 20057</strain>
    </source>
</reference>
<organism evidence="2 3">
    <name type="scientific">Apiospora marii</name>
    <dbReference type="NCBI Taxonomy" id="335849"/>
    <lineage>
        <taxon>Eukaryota</taxon>
        <taxon>Fungi</taxon>
        <taxon>Dikarya</taxon>
        <taxon>Ascomycota</taxon>
        <taxon>Pezizomycotina</taxon>
        <taxon>Sordariomycetes</taxon>
        <taxon>Xylariomycetidae</taxon>
        <taxon>Amphisphaeriales</taxon>
        <taxon>Apiosporaceae</taxon>
        <taxon>Apiospora</taxon>
    </lineage>
</organism>
<evidence type="ECO:0000313" key="2">
    <source>
        <dbReference type="EMBL" id="KAK8015751.1"/>
    </source>
</evidence>
<protein>
    <submittedName>
        <fullName evidence="2">Uncharacterized protein</fullName>
    </submittedName>
</protein>
<evidence type="ECO:0000256" key="1">
    <source>
        <dbReference type="SAM" id="MobiDB-lite"/>
    </source>
</evidence>
<dbReference type="EMBL" id="JAQQWI010000012">
    <property type="protein sequence ID" value="KAK8015751.1"/>
    <property type="molecule type" value="Genomic_DNA"/>
</dbReference>
<keyword evidence="3" id="KW-1185">Reference proteome</keyword>
<accession>A0ABR1RL98</accession>
<dbReference type="Proteomes" id="UP001396898">
    <property type="component" value="Unassembled WGS sequence"/>
</dbReference>